<organism evidence="3 4">
    <name type="scientific">Tessaracoccus bendigoensis DSM 12906</name>
    <dbReference type="NCBI Taxonomy" id="1123357"/>
    <lineage>
        <taxon>Bacteria</taxon>
        <taxon>Bacillati</taxon>
        <taxon>Actinomycetota</taxon>
        <taxon>Actinomycetes</taxon>
        <taxon>Propionibacteriales</taxon>
        <taxon>Propionibacteriaceae</taxon>
        <taxon>Tessaracoccus</taxon>
    </lineage>
</organism>
<dbReference type="InterPro" id="IPR035093">
    <property type="entry name" value="RelE/ParE_toxin_dom_sf"/>
</dbReference>
<accession>A0A1M6MCS6</accession>
<dbReference type="OrthoDB" id="5326046at2"/>
<dbReference type="RefSeq" id="WP_073190501.1">
    <property type="nucleotide sequence ID" value="NZ_FQZG01000085.1"/>
</dbReference>
<dbReference type="InterPro" id="IPR007712">
    <property type="entry name" value="RelE/ParE_toxin"/>
</dbReference>
<keyword evidence="4" id="KW-1185">Reference proteome</keyword>
<dbReference type="PANTHER" id="PTHR35601:SF1">
    <property type="entry name" value="TOXIN RELE"/>
    <property type="match status" value="1"/>
</dbReference>
<dbReference type="PANTHER" id="PTHR35601">
    <property type="entry name" value="TOXIN RELE"/>
    <property type="match status" value="1"/>
</dbReference>
<evidence type="ECO:0000313" key="4">
    <source>
        <dbReference type="Proteomes" id="UP000184512"/>
    </source>
</evidence>
<dbReference type="SUPFAM" id="SSF143011">
    <property type="entry name" value="RelE-like"/>
    <property type="match status" value="1"/>
</dbReference>
<name>A0A1M6MCS6_9ACTN</name>
<dbReference type="Pfam" id="PF05016">
    <property type="entry name" value="ParE_toxin"/>
    <property type="match status" value="1"/>
</dbReference>
<dbReference type="NCBIfam" id="TIGR02385">
    <property type="entry name" value="RelE_StbE"/>
    <property type="match status" value="1"/>
</dbReference>
<protein>
    <submittedName>
        <fullName evidence="3">mRNA interferase RelE/StbE</fullName>
    </submittedName>
</protein>
<dbReference type="Gene3D" id="3.30.2310.20">
    <property type="entry name" value="RelE-like"/>
    <property type="match status" value="1"/>
</dbReference>
<reference evidence="3 4" key="1">
    <citation type="submission" date="2016-11" db="EMBL/GenBank/DDBJ databases">
        <authorList>
            <person name="Jaros S."/>
            <person name="Januszkiewicz K."/>
            <person name="Wedrychowicz H."/>
        </authorList>
    </citation>
    <scope>NUCLEOTIDE SEQUENCE [LARGE SCALE GENOMIC DNA]</scope>
    <source>
        <strain evidence="3 4">DSM 12906</strain>
    </source>
</reference>
<dbReference type="Proteomes" id="UP000184512">
    <property type="component" value="Unassembled WGS sequence"/>
</dbReference>
<comment type="similarity">
    <text evidence="1">Belongs to the RelE toxin family.</text>
</comment>
<dbReference type="EMBL" id="FQZG01000085">
    <property type="protein sequence ID" value="SHJ81308.1"/>
    <property type="molecule type" value="Genomic_DNA"/>
</dbReference>
<gene>
    <name evidence="3" type="ORF">SAMN02745244_03321</name>
</gene>
<sequence>MSYRVDFTTAAARQIRKLPKPARDRLLDAIGNLAEDPRPHGARKLVGEQTAWRIRVGDYRVIYDVFDGELTVTIVRAAHRRAVYDR</sequence>
<evidence type="ECO:0000256" key="1">
    <source>
        <dbReference type="ARBA" id="ARBA00006226"/>
    </source>
</evidence>
<dbReference type="AlphaFoldDB" id="A0A1M6MCS6"/>
<proteinExistence type="inferred from homology"/>
<evidence type="ECO:0000256" key="2">
    <source>
        <dbReference type="ARBA" id="ARBA00022649"/>
    </source>
</evidence>
<evidence type="ECO:0000313" key="3">
    <source>
        <dbReference type="EMBL" id="SHJ81308.1"/>
    </source>
</evidence>
<keyword evidence="2" id="KW-1277">Toxin-antitoxin system</keyword>
<dbReference type="STRING" id="1123357.SAMN02745244_03321"/>